<dbReference type="InterPro" id="IPR013320">
    <property type="entry name" value="ConA-like_dom_sf"/>
</dbReference>
<dbReference type="GO" id="GO:0038187">
    <property type="term" value="F:pattern recognition receptor activity"/>
    <property type="evidence" value="ECO:0000318"/>
    <property type="project" value="GO_Central"/>
</dbReference>
<name>E9GBQ8_DAPPU</name>
<dbReference type="OrthoDB" id="6356292at2759"/>
<dbReference type="GO" id="GO:0009897">
    <property type="term" value="C:external side of plasma membrane"/>
    <property type="evidence" value="ECO:0000318"/>
    <property type="project" value="GO_Central"/>
</dbReference>
<organism evidence="3 4">
    <name type="scientific">Daphnia pulex</name>
    <name type="common">Water flea</name>
    <dbReference type="NCBI Taxonomy" id="6669"/>
    <lineage>
        <taxon>Eukaryota</taxon>
        <taxon>Metazoa</taxon>
        <taxon>Ecdysozoa</taxon>
        <taxon>Arthropoda</taxon>
        <taxon>Crustacea</taxon>
        <taxon>Branchiopoda</taxon>
        <taxon>Diplostraca</taxon>
        <taxon>Cladocera</taxon>
        <taxon>Anomopoda</taxon>
        <taxon>Daphniidae</taxon>
        <taxon>Daphnia</taxon>
    </lineage>
</organism>
<dbReference type="InterPro" id="IPR001304">
    <property type="entry name" value="C-type_lectin-like"/>
</dbReference>
<dbReference type="InterPro" id="IPR016186">
    <property type="entry name" value="C-type_lectin-like/link_sf"/>
</dbReference>
<dbReference type="PROSITE" id="PS50041">
    <property type="entry name" value="C_TYPE_LECTIN_2"/>
    <property type="match status" value="1"/>
</dbReference>
<dbReference type="EMBL" id="GL732538">
    <property type="protein sequence ID" value="EFX83115.1"/>
    <property type="molecule type" value="Genomic_DNA"/>
</dbReference>
<dbReference type="InParanoid" id="E9GBQ8"/>
<evidence type="ECO:0000313" key="4">
    <source>
        <dbReference type="Proteomes" id="UP000000305"/>
    </source>
</evidence>
<sequence length="321" mass="36755">MQFLLVLVTVAVSLSKQDEQEKVFILSLEIDPQSARILLNNDFESGSADPWYDSSPSTVHWDVEDFTMPSEVNYPPAIPLSGTKYLRATRDAQLSPGFVILRTVEFMALPGDRITFKFWIRSKYTFGNTLELILAIGDTETTLLTLSSYSTSVNVEWRQASTLIPVPEPTVLTLAFYESCGGNAEDAIAIDDIVLEPSDEITTTGLTTVTSTTTVKPMLKVETEEEEKLIYNHWQVHPELKSEKYWTSGKFPQKGYNRTYEWATIEPFQRFTYTNWQSGKPGHSDFGYCVYFFMDFDFESGYYWVDYLCNSFYLEYICESV</sequence>
<dbReference type="Gene3D" id="2.60.120.260">
    <property type="entry name" value="Galactose-binding domain-like"/>
    <property type="match status" value="1"/>
</dbReference>
<dbReference type="eggNOG" id="ENOG502T2CU">
    <property type="taxonomic scope" value="Eukaryota"/>
</dbReference>
<dbReference type="PhylomeDB" id="E9GBQ8"/>
<keyword evidence="1" id="KW-0732">Signal</keyword>
<evidence type="ECO:0000256" key="1">
    <source>
        <dbReference type="SAM" id="SignalP"/>
    </source>
</evidence>
<gene>
    <name evidence="3" type="ORF">DAPPUDRAFT_316109</name>
</gene>
<proteinExistence type="predicted"/>
<dbReference type="GO" id="GO:0030246">
    <property type="term" value="F:carbohydrate binding"/>
    <property type="evidence" value="ECO:0000318"/>
    <property type="project" value="GO_Central"/>
</dbReference>
<dbReference type="SUPFAM" id="SSF56436">
    <property type="entry name" value="C-type lectin-like"/>
    <property type="match status" value="1"/>
</dbReference>
<dbReference type="Gene3D" id="3.10.100.10">
    <property type="entry name" value="Mannose-Binding Protein A, subunit A"/>
    <property type="match status" value="1"/>
</dbReference>
<dbReference type="AlphaFoldDB" id="E9GBQ8"/>
<reference evidence="3 4" key="1">
    <citation type="journal article" date="2011" name="Science">
        <title>The ecoresponsive genome of Daphnia pulex.</title>
        <authorList>
            <person name="Colbourne J.K."/>
            <person name="Pfrender M.E."/>
            <person name="Gilbert D."/>
            <person name="Thomas W.K."/>
            <person name="Tucker A."/>
            <person name="Oakley T.H."/>
            <person name="Tokishita S."/>
            <person name="Aerts A."/>
            <person name="Arnold G.J."/>
            <person name="Basu M.K."/>
            <person name="Bauer D.J."/>
            <person name="Caceres C.E."/>
            <person name="Carmel L."/>
            <person name="Casola C."/>
            <person name="Choi J.H."/>
            <person name="Detter J.C."/>
            <person name="Dong Q."/>
            <person name="Dusheyko S."/>
            <person name="Eads B.D."/>
            <person name="Frohlich T."/>
            <person name="Geiler-Samerotte K.A."/>
            <person name="Gerlach D."/>
            <person name="Hatcher P."/>
            <person name="Jogdeo S."/>
            <person name="Krijgsveld J."/>
            <person name="Kriventseva E.V."/>
            <person name="Kultz D."/>
            <person name="Laforsch C."/>
            <person name="Lindquist E."/>
            <person name="Lopez J."/>
            <person name="Manak J.R."/>
            <person name="Muller J."/>
            <person name="Pangilinan J."/>
            <person name="Patwardhan R.P."/>
            <person name="Pitluck S."/>
            <person name="Pritham E.J."/>
            <person name="Rechtsteiner A."/>
            <person name="Rho M."/>
            <person name="Rogozin I.B."/>
            <person name="Sakarya O."/>
            <person name="Salamov A."/>
            <person name="Schaack S."/>
            <person name="Shapiro H."/>
            <person name="Shiga Y."/>
            <person name="Skalitzky C."/>
            <person name="Smith Z."/>
            <person name="Souvorov A."/>
            <person name="Sung W."/>
            <person name="Tang Z."/>
            <person name="Tsuchiya D."/>
            <person name="Tu H."/>
            <person name="Vos H."/>
            <person name="Wang M."/>
            <person name="Wolf Y.I."/>
            <person name="Yamagata H."/>
            <person name="Yamada T."/>
            <person name="Ye Y."/>
            <person name="Shaw J.R."/>
            <person name="Andrews J."/>
            <person name="Crease T.J."/>
            <person name="Tang H."/>
            <person name="Lucas S.M."/>
            <person name="Robertson H.M."/>
            <person name="Bork P."/>
            <person name="Koonin E.V."/>
            <person name="Zdobnov E.M."/>
            <person name="Grigoriev I.V."/>
            <person name="Lynch M."/>
            <person name="Boore J.L."/>
        </authorList>
    </citation>
    <scope>NUCLEOTIDE SEQUENCE [LARGE SCALE GENOMIC DNA]</scope>
</reference>
<dbReference type="Proteomes" id="UP000000305">
    <property type="component" value="Unassembled WGS sequence"/>
</dbReference>
<protein>
    <recommendedName>
        <fullName evidence="2">C-type lectin domain-containing protein</fullName>
    </recommendedName>
</protein>
<dbReference type="GO" id="GO:0006955">
    <property type="term" value="P:immune response"/>
    <property type="evidence" value="ECO:0000318"/>
    <property type="project" value="GO_Central"/>
</dbReference>
<feature type="signal peptide" evidence="1">
    <location>
        <begin position="1"/>
        <end position="15"/>
    </location>
</feature>
<accession>E9GBQ8</accession>
<feature type="domain" description="C-type lectin" evidence="2">
    <location>
        <begin position="218"/>
        <end position="310"/>
    </location>
</feature>
<dbReference type="CDD" id="cd00037">
    <property type="entry name" value="CLECT"/>
    <property type="match status" value="1"/>
</dbReference>
<evidence type="ECO:0000313" key="3">
    <source>
        <dbReference type="EMBL" id="EFX83115.1"/>
    </source>
</evidence>
<feature type="chain" id="PRO_5012384189" description="C-type lectin domain-containing protein" evidence="1">
    <location>
        <begin position="16"/>
        <end position="321"/>
    </location>
</feature>
<evidence type="ECO:0000259" key="2">
    <source>
        <dbReference type="PROSITE" id="PS50041"/>
    </source>
</evidence>
<dbReference type="InterPro" id="IPR016187">
    <property type="entry name" value="CTDL_fold"/>
</dbReference>
<keyword evidence="4" id="KW-1185">Reference proteome</keyword>
<dbReference type="HOGENOM" id="CLU_742395_0_0_1"/>
<dbReference type="KEGG" id="dpx:DAPPUDRAFT_316109"/>
<dbReference type="SUPFAM" id="SSF49899">
    <property type="entry name" value="Concanavalin A-like lectins/glucanases"/>
    <property type="match status" value="1"/>
</dbReference>